<evidence type="ECO:0000313" key="6">
    <source>
        <dbReference type="Proteomes" id="UP001589619"/>
    </source>
</evidence>
<keyword evidence="2" id="KW-0238">DNA-binding</keyword>
<evidence type="ECO:0000313" key="5">
    <source>
        <dbReference type="EMBL" id="MFB9754078.1"/>
    </source>
</evidence>
<dbReference type="InterPro" id="IPR011051">
    <property type="entry name" value="RmlC_Cupin_sf"/>
</dbReference>
<evidence type="ECO:0000259" key="4">
    <source>
        <dbReference type="PROSITE" id="PS01124"/>
    </source>
</evidence>
<dbReference type="PANTHER" id="PTHR43280:SF10">
    <property type="entry name" value="REGULATORY PROTEIN POCR"/>
    <property type="match status" value="1"/>
</dbReference>
<dbReference type="Pfam" id="PF12833">
    <property type="entry name" value="HTH_18"/>
    <property type="match status" value="1"/>
</dbReference>
<dbReference type="InterPro" id="IPR018060">
    <property type="entry name" value="HTH_AraC"/>
</dbReference>
<protein>
    <submittedName>
        <fullName evidence="5">AraC family transcriptional regulator</fullName>
    </submittedName>
</protein>
<feature type="domain" description="HTH araC/xylS-type" evidence="4">
    <location>
        <begin position="159"/>
        <end position="257"/>
    </location>
</feature>
<gene>
    <name evidence="5" type="ORF">ACFFNY_21125</name>
</gene>
<name>A0ABV5W0N1_9BACL</name>
<dbReference type="Gene3D" id="1.10.10.60">
    <property type="entry name" value="Homeodomain-like"/>
    <property type="match status" value="2"/>
</dbReference>
<dbReference type="EMBL" id="JBHMAG010000014">
    <property type="protein sequence ID" value="MFB9754078.1"/>
    <property type="molecule type" value="Genomic_DNA"/>
</dbReference>
<accession>A0ABV5W0N1</accession>
<reference evidence="5 6" key="1">
    <citation type="submission" date="2024-09" db="EMBL/GenBank/DDBJ databases">
        <authorList>
            <person name="Sun Q."/>
            <person name="Mori K."/>
        </authorList>
    </citation>
    <scope>NUCLEOTIDE SEQUENCE [LARGE SCALE GENOMIC DNA]</scope>
    <source>
        <strain evidence="5 6">JCM 12520</strain>
    </source>
</reference>
<comment type="caution">
    <text evidence="5">The sequence shown here is derived from an EMBL/GenBank/DDBJ whole genome shotgun (WGS) entry which is preliminary data.</text>
</comment>
<organism evidence="5 6">
    <name type="scientific">Paenibacillus hodogayensis</name>
    <dbReference type="NCBI Taxonomy" id="279208"/>
    <lineage>
        <taxon>Bacteria</taxon>
        <taxon>Bacillati</taxon>
        <taxon>Bacillota</taxon>
        <taxon>Bacilli</taxon>
        <taxon>Bacillales</taxon>
        <taxon>Paenibacillaceae</taxon>
        <taxon>Paenibacillus</taxon>
    </lineage>
</organism>
<dbReference type="SUPFAM" id="SSF46689">
    <property type="entry name" value="Homeodomain-like"/>
    <property type="match status" value="2"/>
</dbReference>
<dbReference type="RefSeq" id="WP_344914400.1">
    <property type="nucleotide sequence ID" value="NZ_BAAAYO010000013.1"/>
</dbReference>
<evidence type="ECO:0000256" key="2">
    <source>
        <dbReference type="ARBA" id="ARBA00023125"/>
    </source>
</evidence>
<proteinExistence type="predicted"/>
<keyword evidence="1" id="KW-0805">Transcription regulation</keyword>
<dbReference type="InterPro" id="IPR009057">
    <property type="entry name" value="Homeodomain-like_sf"/>
</dbReference>
<dbReference type="SUPFAM" id="SSF51182">
    <property type="entry name" value="RmlC-like cupins"/>
    <property type="match status" value="1"/>
</dbReference>
<dbReference type="SMART" id="SM00342">
    <property type="entry name" value="HTH_ARAC"/>
    <property type="match status" value="1"/>
</dbReference>
<dbReference type="PANTHER" id="PTHR43280">
    <property type="entry name" value="ARAC-FAMILY TRANSCRIPTIONAL REGULATOR"/>
    <property type="match status" value="1"/>
</dbReference>
<dbReference type="PROSITE" id="PS01124">
    <property type="entry name" value="HTH_ARAC_FAMILY_2"/>
    <property type="match status" value="1"/>
</dbReference>
<evidence type="ECO:0000256" key="3">
    <source>
        <dbReference type="ARBA" id="ARBA00023163"/>
    </source>
</evidence>
<evidence type="ECO:0000256" key="1">
    <source>
        <dbReference type="ARBA" id="ARBA00023015"/>
    </source>
</evidence>
<sequence length="260" mass="29996">MLIDHVKTHLVKGEGQLLAPWALIPFHIFILVVKGGFLYQVGDETVELKEGSGIFIPQDSRRTGTSLRFPGPHQLYITYFRDVEHADLGALLDKTFAHFQFTSKYHYIRSRFVTLHEYWLGKPPGWMQLTKGIVMEMIGLLHGELADEQLSPVQRNLVQQVRDYIVQHYREPIRLQEIANKIDRSPAYVSSAFKQATGKSIMDVMHEVRISAARDLILNSNMSMEEVAEFLGYCNQTYFAQRYKRLMGYPPTHTLKLNPK</sequence>
<dbReference type="Proteomes" id="UP001589619">
    <property type="component" value="Unassembled WGS sequence"/>
</dbReference>
<keyword evidence="3" id="KW-0804">Transcription</keyword>
<keyword evidence="6" id="KW-1185">Reference proteome</keyword>